<protein>
    <submittedName>
        <fullName evidence="2">TIR domain-containing protein</fullName>
    </submittedName>
</protein>
<evidence type="ECO:0000313" key="3">
    <source>
        <dbReference type="Proteomes" id="UP000785613"/>
    </source>
</evidence>
<comment type="caution">
    <text evidence="2">The sequence shown here is derived from an EMBL/GenBank/DDBJ whole genome shotgun (WGS) entry which is preliminary data.</text>
</comment>
<proteinExistence type="predicted"/>
<dbReference type="SUPFAM" id="SSF52200">
    <property type="entry name" value="Toll/Interleukin receptor TIR domain"/>
    <property type="match status" value="1"/>
</dbReference>
<sequence>MSTYYTKSEARSATATAKQQYKRSGKASTRILLEEATAASKYETFDIFLSHASKDADLILGVKAILENQGYKVYVDWVDDAQLDRSKVTTQTAELLRTRMRQSKSLVWVATEAASDSKWMPWELGYFDGFKPNQVAILPLVDNAYETFKGQEYLAIYPIVGKDIYRTGASDVFVEGAGRGWTTLKNFASGSANFRSY</sequence>
<evidence type="ECO:0000313" key="2">
    <source>
        <dbReference type="EMBL" id="NHZ38152.1"/>
    </source>
</evidence>
<feature type="domain" description="TIR" evidence="1">
    <location>
        <begin position="47"/>
        <end position="142"/>
    </location>
</feature>
<dbReference type="Proteomes" id="UP000785613">
    <property type="component" value="Unassembled WGS sequence"/>
</dbReference>
<dbReference type="RefSeq" id="WP_167232442.1">
    <property type="nucleotide sequence ID" value="NZ_VUYU01000041.1"/>
</dbReference>
<reference evidence="2 3" key="1">
    <citation type="submission" date="2019-09" db="EMBL/GenBank/DDBJ databases">
        <title>Taxonomy of Antarctic Massilia spp.: description of Massilia rubra sp. nov., Massilia aquatica sp. nov., Massilia mucilaginosa sp. nov., Massilia frigida sp. nov. isolated from streams, lakes and regoliths.</title>
        <authorList>
            <person name="Holochova P."/>
            <person name="Sedlacek I."/>
            <person name="Kralova S."/>
            <person name="Maslanova I."/>
            <person name="Busse H.-J."/>
            <person name="Stankova E."/>
            <person name="Vrbovska V."/>
            <person name="Kovarovic V."/>
            <person name="Bartak M."/>
            <person name="Svec P."/>
            <person name="Pantucek R."/>
        </authorList>
    </citation>
    <scope>NUCLEOTIDE SEQUENCE [LARGE SCALE GENOMIC DNA]</scope>
    <source>
        <strain evidence="2 3">CCM 8692</strain>
    </source>
</reference>
<dbReference type="Gene3D" id="3.40.50.10140">
    <property type="entry name" value="Toll/interleukin-1 receptor homology (TIR) domain"/>
    <property type="match status" value="1"/>
</dbReference>
<accession>A0ABX0M1R9</accession>
<dbReference type="EMBL" id="VUYU01000041">
    <property type="protein sequence ID" value="NHZ38152.1"/>
    <property type="molecule type" value="Genomic_DNA"/>
</dbReference>
<dbReference type="Pfam" id="PF13676">
    <property type="entry name" value="TIR_2"/>
    <property type="match status" value="1"/>
</dbReference>
<name>A0ABX0M1R9_9BURK</name>
<dbReference type="InterPro" id="IPR000157">
    <property type="entry name" value="TIR_dom"/>
</dbReference>
<keyword evidence="3" id="KW-1185">Reference proteome</keyword>
<dbReference type="InterPro" id="IPR035897">
    <property type="entry name" value="Toll_tir_struct_dom_sf"/>
</dbReference>
<organism evidence="2 3">
    <name type="scientific">Massilia rubra</name>
    <dbReference type="NCBI Taxonomy" id="2607910"/>
    <lineage>
        <taxon>Bacteria</taxon>
        <taxon>Pseudomonadati</taxon>
        <taxon>Pseudomonadota</taxon>
        <taxon>Betaproteobacteria</taxon>
        <taxon>Burkholderiales</taxon>
        <taxon>Oxalobacteraceae</taxon>
        <taxon>Telluria group</taxon>
        <taxon>Massilia</taxon>
    </lineage>
</organism>
<evidence type="ECO:0000259" key="1">
    <source>
        <dbReference type="Pfam" id="PF13676"/>
    </source>
</evidence>
<gene>
    <name evidence="2" type="ORF">F0185_31875</name>
</gene>